<dbReference type="EMBL" id="BDUF01000011">
    <property type="protein sequence ID" value="GAX88946.1"/>
    <property type="molecule type" value="Genomic_DNA"/>
</dbReference>
<protein>
    <submittedName>
        <fullName evidence="1">Uncharacterized protein</fullName>
    </submittedName>
</protein>
<organism evidence="1 2">
    <name type="scientific">Effusibacillus lacus</name>
    <dbReference type="NCBI Taxonomy" id="1348429"/>
    <lineage>
        <taxon>Bacteria</taxon>
        <taxon>Bacillati</taxon>
        <taxon>Bacillota</taxon>
        <taxon>Bacilli</taxon>
        <taxon>Bacillales</taxon>
        <taxon>Alicyclobacillaceae</taxon>
        <taxon>Effusibacillus</taxon>
    </lineage>
</organism>
<comment type="caution">
    <text evidence="1">The sequence shown here is derived from an EMBL/GenBank/DDBJ whole genome shotgun (WGS) entry which is preliminary data.</text>
</comment>
<dbReference type="Proteomes" id="UP000217785">
    <property type="component" value="Unassembled WGS sequence"/>
</dbReference>
<evidence type="ECO:0000313" key="1">
    <source>
        <dbReference type="EMBL" id="GAX88946.1"/>
    </source>
</evidence>
<name>A0A292YIK3_9BACL</name>
<evidence type="ECO:0000313" key="2">
    <source>
        <dbReference type="Proteomes" id="UP000217785"/>
    </source>
</evidence>
<keyword evidence="2" id="KW-1185">Reference proteome</keyword>
<accession>A0A292YIK3</accession>
<reference evidence="2" key="1">
    <citation type="submission" date="2017-07" db="EMBL/GenBank/DDBJ databases">
        <title>Draft genome sequence of Effusibacillus lacus strain skLN1.</title>
        <authorList>
            <person name="Watanabe M."/>
            <person name="Kojima H."/>
            <person name="Fukui M."/>
        </authorList>
    </citation>
    <scope>NUCLEOTIDE SEQUENCE [LARGE SCALE GENOMIC DNA]</scope>
    <source>
        <strain evidence="2">skLN1</strain>
    </source>
</reference>
<dbReference type="AlphaFoldDB" id="A0A292YIK3"/>
<proteinExistence type="predicted"/>
<gene>
    <name evidence="1" type="ORF">EFBL_0560</name>
</gene>
<sequence>MEMPYGGQIYGPGSPLARQVLAVVRPLVRYFPYEIQVEGATVPHAILEIAAISYLMGRFGLPFAQARRIVESWEVNEMFPGAARISQGEEHA</sequence>